<dbReference type="EMBL" id="KZ824276">
    <property type="protein sequence ID" value="RAL14018.1"/>
    <property type="molecule type" value="Genomic_DNA"/>
</dbReference>
<gene>
    <name evidence="1" type="ORF">BO97DRAFT_17255</name>
</gene>
<protein>
    <submittedName>
        <fullName evidence="1">Uncharacterized protein</fullName>
    </submittedName>
</protein>
<dbReference type="AlphaFoldDB" id="A0A395I4A5"/>
<evidence type="ECO:0000313" key="1">
    <source>
        <dbReference type="EMBL" id="RAL14018.1"/>
    </source>
</evidence>
<dbReference type="Proteomes" id="UP000248961">
    <property type="component" value="Unassembled WGS sequence"/>
</dbReference>
<dbReference type="VEuPathDB" id="FungiDB:BO97DRAFT_17255"/>
<name>A0A395I4A5_ASPHC</name>
<evidence type="ECO:0000313" key="2">
    <source>
        <dbReference type="Proteomes" id="UP000248961"/>
    </source>
</evidence>
<dbReference type="RefSeq" id="XP_025553172.1">
    <property type="nucleotide sequence ID" value="XM_025690314.1"/>
</dbReference>
<dbReference type="GeneID" id="37194603"/>
<keyword evidence="2" id="KW-1185">Reference proteome</keyword>
<sequence length="118" mass="13422">MHWKRPKAQRIHYDYDMAHEGILAAGSMAEHLGNGIVSFAGEKYPKHPFLGIRIHTGKTDRSKGLDPSKFPLARPRLHLVSDPALYFPETGPRGYSAFPHFDSLGNRTWKPIYHLHHA</sequence>
<organism evidence="1 2">
    <name type="scientific">Aspergillus homomorphus (strain CBS 101889)</name>
    <dbReference type="NCBI Taxonomy" id="1450537"/>
    <lineage>
        <taxon>Eukaryota</taxon>
        <taxon>Fungi</taxon>
        <taxon>Dikarya</taxon>
        <taxon>Ascomycota</taxon>
        <taxon>Pezizomycotina</taxon>
        <taxon>Eurotiomycetes</taxon>
        <taxon>Eurotiomycetidae</taxon>
        <taxon>Eurotiales</taxon>
        <taxon>Aspergillaceae</taxon>
        <taxon>Aspergillus</taxon>
        <taxon>Aspergillus subgen. Circumdati</taxon>
    </lineage>
</organism>
<reference evidence="1 2" key="1">
    <citation type="submission" date="2018-02" db="EMBL/GenBank/DDBJ databases">
        <title>The genomes of Aspergillus section Nigri reveals drivers in fungal speciation.</title>
        <authorList>
            <consortium name="DOE Joint Genome Institute"/>
            <person name="Vesth T.C."/>
            <person name="Nybo J."/>
            <person name="Theobald S."/>
            <person name="Brandl J."/>
            <person name="Frisvad J.C."/>
            <person name="Nielsen K.F."/>
            <person name="Lyhne E.K."/>
            <person name="Kogle M.E."/>
            <person name="Kuo A."/>
            <person name="Riley R."/>
            <person name="Clum A."/>
            <person name="Nolan M."/>
            <person name="Lipzen A."/>
            <person name="Salamov A."/>
            <person name="Henrissat B."/>
            <person name="Wiebenga A."/>
            <person name="De vries R.P."/>
            <person name="Grigoriev I.V."/>
            <person name="Mortensen U.H."/>
            <person name="Andersen M.R."/>
            <person name="Baker S.E."/>
        </authorList>
    </citation>
    <scope>NUCLEOTIDE SEQUENCE [LARGE SCALE GENOMIC DNA]</scope>
    <source>
        <strain evidence="1 2">CBS 101889</strain>
    </source>
</reference>
<accession>A0A395I4A5</accession>
<proteinExistence type="predicted"/>